<dbReference type="EMBL" id="MU854751">
    <property type="protein sequence ID" value="KAK4031597.1"/>
    <property type="molecule type" value="Genomic_DNA"/>
</dbReference>
<feature type="region of interest" description="Disordered" evidence="1">
    <location>
        <begin position="791"/>
        <end position="870"/>
    </location>
</feature>
<reference evidence="5" key="1">
    <citation type="journal article" date="2023" name="Mol. Phylogenet. Evol.">
        <title>Genome-scale phylogeny and comparative genomics of the fungal order Sordariales.</title>
        <authorList>
            <person name="Hensen N."/>
            <person name="Bonometti L."/>
            <person name="Westerberg I."/>
            <person name="Brannstrom I.O."/>
            <person name="Guillou S."/>
            <person name="Cros-Aarteil S."/>
            <person name="Calhoun S."/>
            <person name="Haridas S."/>
            <person name="Kuo A."/>
            <person name="Mondo S."/>
            <person name="Pangilinan J."/>
            <person name="Riley R."/>
            <person name="LaButti K."/>
            <person name="Andreopoulos B."/>
            <person name="Lipzen A."/>
            <person name="Chen C."/>
            <person name="Yan M."/>
            <person name="Daum C."/>
            <person name="Ng V."/>
            <person name="Clum A."/>
            <person name="Steindorff A."/>
            <person name="Ohm R.A."/>
            <person name="Martin F."/>
            <person name="Silar P."/>
            <person name="Natvig D.O."/>
            <person name="Lalanne C."/>
            <person name="Gautier V."/>
            <person name="Ament-Velasquez S.L."/>
            <person name="Kruys A."/>
            <person name="Hutchinson M.I."/>
            <person name="Powell A.J."/>
            <person name="Barry K."/>
            <person name="Miller A.N."/>
            <person name="Grigoriev I.V."/>
            <person name="Debuchy R."/>
            <person name="Gladieux P."/>
            <person name="Hiltunen Thoren M."/>
            <person name="Johannesson H."/>
        </authorList>
    </citation>
    <scope>NUCLEOTIDE SEQUENCE [LARGE SCALE GENOMIC DNA]</scope>
    <source>
        <strain evidence="5">CBS 284.82</strain>
    </source>
</reference>
<proteinExistence type="predicted"/>
<dbReference type="PROSITE" id="PS51468">
    <property type="entry name" value="VIT"/>
    <property type="match status" value="1"/>
</dbReference>
<feature type="domain" description="VIT" evidence="3">
    <location>
        <begin position="78"/>
        <end position="208"/>
    </location>
</feature>
<dbReference type="InterPro" id="IPR013694">
    <property type="entry name" value="VIT"/>
</dbReference>
<dbReference type="SMART" id="SM00609">
    <property type="entry name" value="VIT"/>
    <property type="match status" value="1"/>
</dbReference>
<feature type="domain" description="VWFA" evidence="2">
    <location>
        <begin position="381"/>
        <end position="562"/>
    </location>
</feature>
<evidence type="ECO:0000259" key="2">
    <source>
        <dbReference type="PROSITE" id="PS50234"/>
    </source>
</evidence>
<feature type="compositionally biased region" description="Polar residues" evidence="1">
    <location>
        <begin position="22"/>
        <end position="33"/>
    </location>
</feature>
<dbReference type="SUPFAM" id="SSF53300">
    <property type="entry name" value="vWA-like"/>
    <property type="match status" value="1"/>
</dbReference>
<dbReference type="PANTHER" id="PTHR45737">
    <property type="entry name" value="VON WILLEBRAND FACTOR A DOMAIN-CONTAINING PROTEIN 5A"/>
    <property type="match status" value="1"/>
</dbReference>
<dbReference type="InterPro" id="IPR002035">
    <property type="entry name" value="VWF_A"/>
</dbReference>
<feature type="compositionally biased region" description="Low complexity" evidence="1">
    <location>
        <begin position="37"/>
        <end position="47"/>
    </location>
</feature>
<comment type="caution">
    <text evidence="4">The sequence shown here is derived from an EMBL/GenBank/DDBJ whole genome shotgun (WGS) entry which is preliminary data.</text>
</comment>
<sequence length="870" mass="94039">MEFPRLGIHWTWDVREPPPPQISSLRNHQSEPSRTAGPQPQGFGQPQANCPRPRFGRVDNTAVDRGSHDGHTHYRVQADNAAFSSLHDDGFLPPIAATVKAQLIHDTAEVTVTQLFHNDTGNLIPKASYTFPLPQGCTVTDFLCSVGRGRVLVGKVKPKMAARAAFNHATRRNETAGLLDQETPEIFTTTLGNIPARAKLEVAISYIALLRYDFQDGYGLITFTLPMYIAPRFGTPPPSLTNSLGVSADLEKLSIEVDVLSPEAILSVTCTSHAGAEIETGVHRRSCQSWAEFVQSGQQHEEQRPDPRRAFVRLPDTVSRLDRDFVVEVRTHAEAGLETPQACIEWHPDLESHKAVMLTIPPRFMLGNPGPAASNSNGNSDLIFIADRSGSMVDKMAALISAMNFFLMSIASDRRFNIYCFGDRFASLWHCPMAYSDDTKHHALGYVNQQFAANMGGTNLLPVLKAAVEAWDSQRTADIVVLTDGEVWHLDATLDFVKNARAASGNRLRFFSLGIGAAVSHALVEGIAKFGGGYAEVIQTAENAGWESRVVTVLKATLAGHIGPISVDLELDLGEGHVPSSIHSKSDVLSVSVPFSLPKADPIPGADVTVVHNYADASLKMMQSPAAVSTISPFLRNRIFVIYEQLPPTMRLTGLRLRTTRADREEVVVVVPIRVLRRRDTTIHKLAARALLGDLERGVSHMHLAGIVPDAAAVKDEGERLGCKWGLTSAWTSFYAVEDRRQGPGGETSSQDTHIHGSASGIEVIGQSDLGLLRPRQAWGRETQRLIAGLDSLVESGEETEDSTEEDSDSHDGNDFAEWDGSDGDRDGPPPPSSGTSGGGLSGPGPRHSGSPSGGYGHGGSTGSWGYGAN</sequence>
<organism evidence="4 5">
    <name type="scientific">Parachaetomium inaequale</name>
    <dbReference type="NCBI Taxonomy" id="2588326"/>
    <lineage>
        <taxon>Eukaryota</taxon>
        <taxon>Fungi</taxon>
        <taxon>Dikarya</taxon>
        <taxon>Ascomycota</taxon>
        <taxon>Pezizomycotina</taxon>
        <taxon>Sordariomycetes</taxon>
        <taxon>Sordariomycetidae</taxon>
        <taxon>Sordariales</taxon>
        <taxon>Chaetomiaceae</taxon>
        <taxon>Parachaetomium</taxon>
    </lineage>
</organism>
<dbReference type="SMART" id="SM00327">
    <property type="entry name" value="VWA"/>
    <property type="match status" value="1"/>
</dbReference>
<gene>
    <name evidence="4" type="ORF">C8A01DRAFT_21211</name>
</gene>
<evidence type="ECO:0000259" key="3">
    <source>
        <dbReference type="PROSITE" id="PS51468"/>
    </source>
</evidence>
<feature type="compositionally biased region" description="Gly residues" evidence="1">
    <location>
        <begin position="852"/>
        <end position="870"/>
    </location>
</feature>
<evidence type="ECO:0000256" key="1">
    <source>
        <dbReference type="SAM" id="MobiDB-lite"/>
    </source>
</evidence>
<evidence type="ECO:0000313" key="4">
    <source>
        <dbReference type="EMBL" id="KAK4031597.1"/>
    </source>
</evidence>
<dbReference type="InterPro" id="IPR036465">
    <property type="entry name" value="vWFA_dom_sf"/>
</dbReference>
<dbReference type="Pfam" id="PF08487">
    <property type="entry name" value="VIT"/>
    <property type="match status" value="1"/>
</dbReference>
<dbReference type="PROSITE" id="PS50234">
    <property type="entry name" value="VWFA"/>
    <property type="match status" value="1"/>
</dbReference>
<dbReference type="Gene3D" id="3.40.50.410">
    <property type="entry name" value="von Willebrand factor, type A domain"/>
    <property type="match status" value="1"/>
</dbReference>
<dbReference type="Pfam" id="PF13768">
    <property type="entry name" value="VWA_3"/>
    <property type="match status" value="1"/>
</dbReference>
<name>A0AAN6P6B1_9PEZI</name>
<evidence type="ECO:0000313" key="5">
    <source>
        <dbReference type="Proteomes" id="UP001303115"/>
    </source>
</evidence>
<feature type="region of interest" description="Disordered" evidence="1">
    <location>
        <begin position="11"/>
        <end position="54"/>
    </location>
</feature>
<dbReference type="AlphaFoldDB" id="A0AAN6P6B1"/>
<dbReference type="PANTHER" id="PTHR45737:SF6">
    <property type="entry name" value="VON WILLEBRAND FACTOR A DOMAIN-CONTAINING PROTEIN 5A"/>
    <property type="match status" value="1"/>
</dbReference>
<keyword evidence="5" id="KW-1185">Reference proteome</keyword>
<feature type="compositionally biased region" description="Acidic residues" evidence="1">
    <location>
        <begin position="796"/>
        <end position="822"/>
    </location>
</feature>
<dbReference type="Proteomes" id="UP001303115">
    <property type="component" value="Unassembled WGS sequence"/>
</dbReference>
<accession>A0AAN6P6B1</accession>
<protein>
    <submittedName>
        <fullName evidence="4">von Willebrand factor type A domain-containing protein</fullName>
    </submittedName>
</protein>
<feature type="non-terminal residue" evidence="4">
    <location>
        <position position="870"/>
    </location>
</feature>